<dbReference type="EMBL" id="SORI01000023">
    <property type="protein sequence ID" value="TDY55423.1"/>
    <property type="molecule type" value="Genomic_DNA"/>
</dbReference>
<dbReference type="Pfam" id="PF01966">
    <property type="entry name" value="HD"/>
    <property type="match status" value="1"/>
</dbReference>
<evidence type="ECO:0000259" key="1">
    <source>
        <dbReference type="Pfam" id="PF01966"/>
    </source>
</evidence>
<dbReference type="RefSeq" id="WP_133958954.1">
    <property type="nucleotide sequence ID" value="NZ_SORI01000023.1"/>
</dbReference>
<dbReference type="InterPro" id="IPR003607">
    <property type="entry name" value="HD/PDEase_dom"/>
</dbReference>
<protein>
    <submittedName>
        <fullName evidence="2">HD domain-containing protein</fullName>
    </submittedName>
</protein>
<accession>A0A4R8M4M2</accession>
<evidence type="ECO:0000313" key="2">
    <source>
        <dbReference type="EMBL" id="TDY55423.1"/>
    </source>
</evidence>
<evidence type="ECO:0000313" key="3">
    <source>
        <dbReference type="Proteomes" id="UP000295066"/>
    </source>
</evidence>
<reference evidence="2 3" key="1">
    <citation type="submission" date="2019-03" db="EMBL/GenBank/DDBJ databases">
        <title>Genomic Encyclopedia of Type Strains, Phase IV (KMG-IV): sequencing the most valuable type-strain genomes for metagenomic binning, comparative biology and taxonomic classification.</title>
        <authorList>
            <person name="Goeker M."/>
        </authorList>
    </citation>
    <scope>NUCLEOTIDE SEQUENCE [LARGE SCALE GENOMIC DNA]</scope>
    <source>
        <strain evidence="2 3">DSM 25964</strain>
    </source>
</reference>
<organism evidence="2 3">
    <name type="scientific">Aminivibrio pyruvatiphilus</name>
    <dbReference type="NCBI Taxonomy" id="1005740"/>
    <lineage>
        <taxon>Bacteria</taxon>
        <taxon>Thermotogati</taxon>
        <taxon>Synergistota</taxon>
        <taxon>Synergistia</taxon>
        <taxon>Synergistales</taxon>
        <taxon>Aminobacteriaceae</taxon>
        <taxon>Aminivibrio</taxon>
    </lineage>
</organism>
<proteinExistence type="predicted"/>
<sequence length="265" mass="29697">MARTTKERDFMDNHGISAEWLGNYIEGFRGKDGNLHPLLEVKRIHSMKVRDNCALIADGLGWTGFLRDLALTAAVLHDAGRFLQFVTYGTFFDGASVDHGDLGGRVLEESFPWERLEGESAKATVLEAVRLHNKKFLPAGLSPEFLPVAEIVRDSDKIDVFRLVRRHVEENRVNDLLPRLNVGGGYSGELVRELEEEGQGSYRNVRSLADFLLVQLSWAFDLNFAPSFRILDGDGTFSWIAGRLPSHPAVDPFVDSVFRHVEAMA</sequence>
<dbReference type="AlphaFoldDB" id="A0A4R8M4M2"/>
<dbReference type="CDD" id="cd00077">
    <property type="entry name" value="HDc"/>
    <property type="match status" value="1"/>
</dbReference>
<comment type="caution">
    <text evidence="2">The sequence shown here is derived from an EMBL/GenBank/DDBJ whole genome shotgun (WGS) entry which is preliminary data.</text>
</comment>
<dbReference type="OrthoDB" id="9797344at2"/>
<dbReference type="SUPFAM" id="SSF109604">
    <property type="entry name" value="HD-domain/PDEase-like"/>
    <property type="match status" value="1"/>
</dbReference>
<dbReference type="Proteomes" id="UP000295066">
    <property type="component" value="Unassembled WGS sequence"/>
</dbReference>
<feature type="domain" description="HD" evidence="1">
    <location>
        <begin position="44"/>
        <end position="159"/>
    </location>
</feature>
<keyword evidence="3" id="KW-1185">Reference proteome</keyword>
<dbReference type="InterPro" id="IPR006674">
    <property type="entry name" value="HD_domain"/>
</dbReference>
<gene>
    <name evidence="2" type="ORF">C8D99_12328</name>
</gene>
<dbReference type="Gene3D" id="1.10.3210.10">
    <property type="entry name" value="Hypothetical protein af1432"/>
    <property type="match status" value="1"/>
</dbReference>
<name>A0A4R8M4M2_9BACT</name>